<evidence type="ECO:0000256" key="1">
    <source>
        <dbReference type="ARBA" id="ARBA00022491"/>
    </source>
</evidence>
<dbReference type="InterPro" id="IPR010982">
    <property type="entry name" value="Lambda_DNA-bd_dom_sf"/>
</dbReference>
<dbReference type="RefSeq" id="WP_012200481.1">
    <property type="nucleotide sequence ID" value="NC_010001.1"/>
</dbReference>
<dbReference type="SUPFAM" id="SSF53822">
    <property type="entry name" value="Periplasmic binding protein-like I"/>
    <property type="match status" value="1"/>
</dbReference>
<dbReference type="SMART" id="SM00354">
    <property type="entry name" value="HTH_LACI"/>
    <property type="match status" value="1"/>
</dbReference>
<keyword evidence="7" id="KW-1185">Reference proteome</keyword>
<dbReference type="PANTHER" id="PTHR30146:SF148">
    <property type="entry name" value="HTH-TYPE TRANSCRIPTIONAL REPRESSOR PURR-RELATED"/>
    <property type="match status" value="1"/>
</dbReference>
<dbReference type="Gene3D" id="1.10.260.40">
    <property type="entry name" value="lambda repressor-like DNA-binding domains"/>
    <property type="match status" value="1"/>
</dbReference>
<dbReference type="Proteomes" id="UP000000370">
    <property type="component" value="Chromosome"/>
</dbReference>
<evidence type="ECO:0000256" key="3">
    <source>
        <dbReference type="ARBA" id="ARBA00023125"/>
    </source>
</evidence>
<dbReference type="EMBL" id="CP000885">
    <property type="protein sequence ID" value="ABX42828.1"/>
    <property type="molecule type" value="Genomic_DNA"/>
</dbReference>
<keyword evidence="1" id="KW-0678">Repressor</keyword>
<dbReference type="PANTHER" id="PTHR30146">
    <property type="entry name" value="LACI-RELATED TRANSCRIPTIONAL REPRESSOR"/>
    <property type="match status" value="1"/>
</dbReference>
<keyword evidence="4" id="KW-0804">Transcription</keyword>
<name>A9KLT4_LACP7</name>
<keyword evidence="3" id="KW-0238">DNA-binding</keyword>
<evidence type="ECO:0000259" key="5">
    <source>
        <dbReference type="PROSITE" id="PS50932"/>
    </source>
</evidence>
<protein>
    <submittedName>
        <fullName evidence="6">Transcriptional regulator, LacI family</fullName>
    </submittedName>
</protein>
<dbReference type="CDD" id="cd01392">
    <property type="entry name" value="HTH_LacI"/>
    <property type="match status" value="1"/>
</dbReference>
<gene>
    <name evidence="6" type="ordered locus">Cphy_2467</name>
</gene>
<evidence type="ECO:0000256" key="4">
    <source>
        <dbReference type="ARBA" id="ARBA00023163"/>
    </source>
</evidence>
<dbReference type="InterPro" id="IPR028082">
    <property type="entry name" value="Peripla_BP_I"/>
</dbReference>
<evidence type="ECO:0000256" key="2">
    <source>
        <dbReference type="ARBA" id="ARBA00023015"/>
    </source>
</evidence>
<dbReference type="PROSITE" id="PS50932">
    <property type="entry name" value="HTH_LACI_2"/>
    <property type="match status" value="1"/>
</dbReference>
<accession>A9KLT4</accession>
<dbReference type="Gene3D" id="3.40.50.2300">
    <property type="match status" value="2"/>
</dbReference>
<evidence type="ECO:0000313" key="6">
    <source>
        <dbReference type="EMBL" id="ABX42828.1"/>
    </source>
</evidence>
<feature type="domain" description="HTH lacI-type" evidence="5">
    <location>
        <begin position="2"/>
        <end position="56"/>
    </location>
</feature>
<organism evidence="6 7">
    <name type="scientific">Lachnoclostridium phytofermentans (strain ATCC 700394 / DSM 18823 / ISDg)</name>
    <name type="common">Clostridium phytofermentans</name>
    <dbReference type="NCBI Taxonomy" id="357809"/>
    <lineage>
        <taxon>Bacteria</taxon>
        <taxon>Bacillati</taxon>
        <taxon>Bacillota</taxon>
        <taxon>Clostridia</taxon>
        <taxon>Lachnospirales</taxon>
        <taxon>Lachnospiraceae</taxon>
    </lineage>
</organism>
<dbReference type="OrthoDB" id="9789891at2"/>
<keyword evidence="2" id="KW-0805">Transcription regulation</keyword>
<dbReference type="SUPFAM" id="SSF47413">
    <property type="entry name" value="lambda repressor-like DNA-binding domains"/>
    <property type="match status" value="1"/>
</dbReference>
<dbReference type="HOGENOM" id="CLU_037628_6_2_9"/>
<dbReference type="GO" id="GO:0000976">
    <property type="term" value="F:transcription cis-regulatory region binding"/>
    <property type="evidence" value="ECO:0007669"/>
    <property type="project" value="TreeGrafter"/>
</dbReference>
<dbReference type="GO" id="GO:0003700">
    <property type="term" value="F:DNA-binding transcription factor activity"/>
    <property type="evidence" value="ECO:0007669"/>
    <property type="project" value="TreeGrafter"/>
</dbReference>
<evidence type="ECO:0000313" key="7">
    <source>
        <dbReference type="Proteomes" id="UP000000370"/>
    </source>
</evidence>
<reference evidence="7" key="1">
    <citation type="submission" date="2007-11" db="EMBL/GenBank/DDBJ databases">
        <title>Complete genome sequence of Clostridium phytofermentans ISDg.</title>
        <authorList>
            <person name="Leschine S.B."/>
            <person name="Warnick T.A."/>
            <person name="Blanchard J.L."/>
            <person name="Schnell D.J."/>
            <person name="Petit E.L."/>
            <person name="LaTouf W.G."/>
            <person name="Copeland A."/>
            <person name="Lucas S."/>
            <person name="Lapidus A."/>
            <person name="Barry K."/>
            <person name="Glavina del Rio T."/>
            <person name="Dalin E."/>
            <person name="Tice H."/>
            <person name="Pitluck S."/>
            <person name="Kiss H."/>
            <person name="Brettin T."/>
            <person name="Bruce D."/>
            <person name="Detter J.C."/>
            <person name="Han C."/>
            <person name="Kuske C."/>
            <person name="Schmutz J."/>
            <person name="Larimer F."/>
            <person name="Land M."/>
            <person name="Hauser L."/>
            <person name="Kyrpides N."/>
            <person name="Kim E.A."/>
            <person name="Richardson P."/>
        </authorList>
    </citation>
    <scope>NUCLEOTIDE SEQUENCE [LARGE SCALE GENOMIC DNA]</scope>
    <source>
        <strain evidence="7">ATCC 700394 / DSM 18823 / ISDg</strain>
    </source>
</reference>
<dbReference type="InterPro" id="IPR000843">
    <property type="entry name" value="HTH_LacI"/>
</dbReference>
<dbReference type="eggNOG" id="COG1609">
    <property type="taxonomic scope" value="Bacteria"/>
</dbReference>
<dbReference type="InterPro" id="IPR046335">
    <property type="entry name" value="LacI/GalR-like_sensor"/>
</dbReference>
<dbReference type="Pfam" id="PF13377">
    <property type="entry name" value="Peripla_BP_3"/>
    <property type="match status" value="1"/>
</dbReference>
<dbReference type="AlphaFoldDB" id="A9KLT4"/>
<dbReference type="Pfam" id="PF00356">
    <property type="entry name" value="LacI"/>
    <property type="match status" value="1"/>
</dbReference>
<sequence length="351" mass="39175">MATIKDLSLKCGVSVSTVSKALNGYKDIGEETKRNILKAANEIGYFPDSNARALKTKKTYNIGVLFSTMFNHGLRNEYFAHILASFNEYATGKGYDINFIEHNVGDRKMTFLEHCSYRNFDGVCIACCADFFDNEIQQVVNSKIPVVVIDHIYNEAISILSDNMEGMRQLTQYIIDQGHKRIAYIHGTNSSVTHNRLVSFYQVLRENGLTIPNEYVVEGIYRDSDTSGLLTQRLLDLQVPPTCIIAPDDYSALGVMNTIRRSGLRIPEDISVAGYDGISVAQALEPKLTTIRQDTDRIGTEAAKQLINLIERPMVTSISNVYLKVSLMKGSSVGYVTSTELNRPSRQSIVD</sequence>
<dbReference type="STRING" id="357809.Cphy_2467"/>
<proteinExistence type="predicted"/>
<dbReference type="KEGG" id="cpy:Cphy_2467"/>
<dbReference type="CDD" id="cd06267">
    <property type="entry name" value="PBP1_LacI_sugar_binding-like"/>
    <property type="match status" value="1"/>
</dbReference>